<keyword evidence="2" id="KW-1185">Reference proteome</keyword>
<organism evidence="1 2">
    <name type="scientific">Massariosphaeria phaeospora</name>
    <dbReference type="NCBI Taxonomy" id="100035"/>
    <lineage>
        <taxon>Eukaryota</taxon>
        <taxon>Fungi</taxon>
        <taxon>Dikarya</taxon>
        <taxon>Ascomycota</taxon>
        <taxon>Pezizomycotina</taxon>
        <taxon>Dothideomycetes</taxon>
        <taxon>Pleosporomycetidae</taxon>
        <taxon>Pleosporales</taxon>
        <taxon>Pleosporales incertae sedis</taxon>
        <taxon>Massariosphaeria</taxon>
    </lineage>
</organism>
<evidence type="ECO:0000313" key="2">
    <source>
        <dbReference type="Proteomes" id="UP000481861"/>
    </source>
</evidence>
<proteinExistence type="predicted"/>
<dbReference type="Proteomes" id="UP000481861">
    <property type="component" value="Unassembled WGS sequence"/>
</dbReference>
<comment type="caution">
    <text evidence="1">The sequence shown here is derived from an EMBL/GenBank/DDBJ whole genome shotgun (WGS) entry which is preliminary data.</text>
</comment>
<dbReference type="OrthoDB" id="5428055at2759"/>
<evidence type="ECO:0000313" key="1">
    <source>
        <dbReference type="EMBL" id="KAF2869772.1"/>
    </source>
</evidence>
<name>A0A7C8I6X8_9PLEO</name>
<sequence>MAYDLDSSRSELVRLHNPWEKFIQRDETKHHGDAARLNPTQAQTSTVIHQFMTHDSNQLDIPIPRKQQTLRDFLNESIIKAARGQNRTVENDVDDASLSTDIVLLDDRQKHPTCAKNYGKQCRECNIYSKNLTIPLLFCRLKEDVSAMELLRLLAIV</sequence>
<protein>
    <submittedName>
        <fullName evidence="1">Uncharacterized protein</fullName>
    </submittedName>
</protein>
<dbReference type="EMBL" id="JAADJZ010000015">
    <property type="protein sequence ID" value="KAF2869772.1"/>
    <property type="molecule type" value="Genomic_DNA"/>
</dbReference>
<gene>
    <name evidence="1" type="ORF">BDV95DRAFT_86163</name>
</gene>
<dbReference type="AlphaFoldDB" id="A0A7C8I6X8"/>
<accession>A0A7C8I6X8</accession>
<reference evidence="1 2" key="1">
    <citation type="submission" date="2020-01" db="EMBL/GenBank/DDBJ databases">
        <authorList>
            <consortium name="DOE Joint Genome Institute"/>
            <person name="Haridas S."/>
            <person name="Albert R."/>
            <person name="Binder M."/>
            <person name="Bloem J."/>
            <person name="Labutti K."/>
            <person name="Salamov A."/>
            <person name="Andreopoulos B."/>
            <person name="Baker S.E."/>
            <person name="Barry K."/>
            <person name="Bills G."/>
            <person name="Bluhm B.H."/>
            <person name="Cannon C."/>
            <person name="Castanera R."/>
            <person name="Culley D.E."/>
            <person name="Daum C."/>
            <person name="Ezra D."/>
            <person name="Gonzalez J.B."/>
            <person name="Henrissat B."/>
            <person name="Kuo A."/>
            <person name="Liang C."/>
            <person name="Lipzen A."/>
            <person name="Lutzoni F."/>
            <person name="Magnuson J."/>
            <person name="Mondo S."/>
            <person name="Nolan M."/>
            <person name="Ohm R."/>
            <person name="Pangilinan J."/>
            <person name="Park H.-J.H."/>
            <person name="Ramirez L."/>
            <person name="Alfaro M."/>
            <person name="Sun H."/>
            <person name="Tritt A."/>
            <person name="Yoshinaga Y."/>
            <person name="Zwiers L.-H.L."/>
            <person name="Turgeon B.G."/>
            <person name="Goodwin S.B."/>
            <person name="Spatafora J.W."/>
            <person name="Crous P.W."/>
            <person name="Grigoriev I.V."/>
        </authorList>
    </citation>
    <scope>NUCLEOTIDE SEQUENCE [LARGE SCALE GENOMIC DNA]</scope>
    <source>
        <strain evidence="1 2">CBS 611.86</strain>
    </source>
</reference>